<name>A0A1I7YXS4_9BILA</name>
<keyword evidence="2" id="KW-0472">Membrane</keyword>
<proteinExistence type="predicted"/>
<dbReference type="WBParaSite" id="L893_g20798.t1">
    <property type="protein sequence ID" value="L893_g20798.t1"/>
    <property type="gene ID" value="L893_g20798"/>
</dbReference>
<evidence type="ECO:0000313" key="4">
    <source>
        <dbReference type="WBParaSite" id="L893_g20798.t1"/>
    </source>
</evidence>
<dbReference type="AlphaFoldDB" id="A0A1I7YXS4"/>
<keyword evidence="3" id="KW-1185">Reference proteome</keyword>
<organism evidence="3 4">
    <name type="scientific">Steinernema glaseri</name>
    <dbReference type="NCBI Taxonomy" id="37863"/>
    <lineage>
        <taxon>Eukaryota</taxon>
        <taxon>Metazoa</taxon>
        <taxon>Ecdysozoa</taxon>
        <taxon>Nematoda</taxon>
        <taxon>Chromadorea</taxon>
        <taxon>Rhabditida</taxon>
        <taxon>Tylenchina</taxon>
        <taxon>Panagrolaimomorpha</taxon>
        <taxon>Strongyloidoidea</taxon>
        <taxon>Steinernematidae</taxon>
        <taxon>Steinernema</taxon>
    </lineage>
</organism>
<dbReference type="Proteomes" id="UP000095287">
    <property type="component" value="Unplaced"/>
</dbReference>
<accession>A0A1I7YXS4</accession>
<sequence>MGDQNKPKDGGPPPKAPAEPAPAAVPAAPQKEKDNPPPKEEKPRPKDLGLDKPNMESLESPDTIEREQNAADDEKAVRMMGDGKPTASAPEKKPKDGNAHTLKSFLERPFTLFLLSFVFFVVSSICFSMLMGLTDRISMVVQ</sequence>
<evidence type="ECO:0000256" key="1">
    <source>
        <dbReference type="SAM" id="MobiDB-lite"/>
    </source>
</evidence>
<feature type="region of interest" description="Disordered" evidence="1">
    <location>
        <begin position="1"/>
        <end position="100"/>
    </location>
</feature>
<feature type="compositionally biased region" description="Basic and acidic residues" evidence="1">
    <location>
        <begin position="30"/>
        <end position="54"/>
    </location>
</feature>
<evidence type="ECO:0000256" key="2">
    <source>
        <dbReference type="SAM" id="Phobius"/>
    </source>
</evidence>
<feature type="compositionally biased region" description="Basic and acidic residues" evidence="1">
    <location>
        <begin position="63"/>
        <end position="77"/>
    </location>
</feature>
<feature type="transmembrane region" description="Helical" evidence="2">
    <location>
        <begin position="112"/>
        <end position="133"/>
    </location>
</feature>
<keyword evidence="2" id="KW-0812">Transmembrane</keyword>
<keyword evidence="2" id="KW-1133">Transmembrane helix</keyword>
<protein>
    <submittedName>
        <fullName evidence="4">PRRT2</fullName>
    </submittedName>
</protein>
<evidence type="ECO:0000313" key="3">
    <source>
        <dbReference type="Proteomes" id="UP000095287"/>
    </source>
</evidence>
<reference evidence="4" key="1">
    <citation type="submission" date="2016-11" db="UniProtKB">
        <authorList>
            <consortium name="WormBaseParasite"/>
        </authorList>
    </citation>
    <scope>IDENTIFICATION</scope>
</reference>
<feature type="compositionally biased region" description="Pro residues" evidence="1">
    <location>
        <begin position="10"/>
        <end position="20"/>
    </location>
</feature>